<dbReference type="InterPro" id="IPR052351">
    <property type="entry name" value="Ornithine_N-alpha-AT"/>
</dbReference>
<dbReference type="SUPFAM" id="SSF55729">
    <property type="entry name" value="Acyl-CoA N-acyltransferases (Nat)"/>
    <property type="match status" value="1"/>
</dbReference>
<reference evidence="8 9" key="1">
    <citation type="submission" date="2019-05" db="EMBL/GenBank/DDBJ databases">
        <title>Verrucobacter flavum gen. nov., sp. nov. a new member of the family Verrucomicrobiaceae.</title>
        <authorList>
            <person name="Szuroczki S."/>
            <person name="Abbaszade G."/>
            <person name="Szabo A."/>
            <person name="Felfoldi T."/>
            <person name="Schumann P."/>
            <person name="Boka K."/>
            <person name="Keki Z."/>
            <person name="Toumi M."/>
            <person name="Toth E."/>
        </authorList>
    </citation>
    <scope>NUCLEOTIDE SEQUENCE [LARGE SCALE GENOMIC DNA]</scope>
    <source>
        <strain evidence="8 9">MG-N-17</strain>
    </source>
</reference>
<accession>A0A5R8KK28</accession>
<name>A0A5R8KK28_9BACT</name>
<proteinExistence type="predicted"/>
<keyword evidence="2" id="KW-0444">Lipid biosynthesis</keyword>
<keyword evidence="3 8" id="KW-0808">Transferase</keyword>
<feature type="domain" description="Phospholipid/glycerol acyltransferase" evidence="7">
    <location>
        <begin position="84"/>
        <end position="207"/>
    </location>
</feature>
<dbReference type="EMBL" id="VAUV01000003">
    <property type="protein sequence ID" value="TLD71969.1"/>
    <property type="molecule type" value="Genomic_DNA"/>
</dbReference>
<evidence type="ECO:0000313" key="9">
    <source>
        <dbReference type="Proteomes" id="UP000306196"/>
    </source>
</evidence>
<dbReference type="RefSeq" id="WP_138084974.1">
    <property type="nucleotide sequence ID" value="NZ_VAUV01000003.1"/>
</dbReference>
<dbReference type="OrthoDB" id="1113830at2"/>
<dbReference type="InterPro" id="IPR002123">
    <property type="entry name" value="Plipid/glycerol_acylTrfase"/>
</dbReference>
<dbReference type="InterPro" id="IPR016181">
    <property type="entry name" value="Acyl_CoA_acyltransferase"/>
</dbReference>
<dbReference type="SUPFAM" id="SSF69593">
    <property type="entry name" value="Glycerol-3-phosphate (1)-acyltransferase"/>
    <property type="match status" value="1"/>
</dbReference>
<evidence type="ECO:0000256" key="4">
    <source>
        <dbReference type="ARBA" id="ARBA00023098"/>
    </source>
</evidence>
<dbReference type="Proteomes" id="UP000306196">
    <property type="component" value="Unassembled WGS sequence"/>
</dbReference>
<dbReference type="AlphaFoldDB" id="A0A5R8KK28"/>
<keyword evidence="9" id="KW-1185">Reference proteome</keyword>
<dbReference type="PANTHER" id="PTHR37323:SF1">
    <property type="entry name" value="L-ORNITHINE N(ALPHA)-ACYLTRANSFERASE"/>
    <property type="match status" value="1"/>
</dbReference>
<organism evidence="8 9">
    <name type="scientific">Phragmitibacter flavus</name>
    <dbReference type="NCBI Taxonomy" id="2576071"/>
    <lineage>
        <taxon>Bacteria</taxon>
        <taxon>Pseudomonadati</taxon>
        <taxon>Verrucomicrobiota</taxon>
        <taxon>Verrucomicrobiia</taxon>
        <taxon>Verrucomicrobiales</taxon>
        <taxon>Verrucomicrobiaceae</taxon>
        <taxon>Phragmitibacter</taxon>
    </lineage>
</organism>
<evidence type="ECO:0000256" key="3">
    <source>
        <dbReference type="ARBA" id="ARBA00022679"/>
    </source>
</evidence>
<feature type="region of interest" description="Disordered" evidence="6">
    <location>
        <begin position="279"/>
        <end position="300"/>
    </location>
</feature>
<comment type="pathway">
    <text evidence="1">Lipid metabolism.</text>
</comment>
<comment type="caution">
    <text evidence="8">The sequence shown here is derived from an EMBL/GenBank/DDBJ whole genome shotgun (WGS) entry which is preliminary data.</text>
</comment>
<dbReference type="InterPro" id="IPR045746">
    <property type="entry name" value="ACT14924-like_Acyltransf_dom"/>
</dbReference>
<dbReference type="SMART" id="SM00563">
    <property type="entry name" value="PlsC"/>
    <property type="match status" value="1"/>
</dbReference>
<evidence type="ECO:0000256" key="6">
    <source>
        <dbReference type="SAM" id="MobiDB-lite"/>
    </source>
</evidence>
<dbReference type="GO" id="GO:0016746">
    <property type="term" value="F:acyltransferase activity"/>
    <property type="evidence" value="ECO:0007669"/>
    <property type="project" value="UniProtKB-KW"/>
</dbReference>
<protein>
    <submittedName>
        <fullName evidence="8">Lysophospholipid acyltransferase family protein</fullName>
    </submittedName>
</protein>
<sequence length="595" mass="67381">MVIDLSSKLHHPVSRQLYKAAAPLVERSLHIRGFNDLYERTRLSVNAQPDTPAPFAWFTAALQQLKVRCDLDTPKNFTIPQGPLIVVSNHPFGLLDPLILGHYLSQHRPDLRIMTNFLLNELEDIRPLIVPVDPFHHPDSPQRNLRPIKECLRHLKKNHGALAIFPSGEVAHYQPGHGIQECPWSDHVGALARRSEAAVLPVYFKGRNSVLFQTAGILHPRLRTSLLLRELFDRSRHPVTMRIGRPIPYSRLKHFDNDTSLTRYLRLQTLVLGQPNLPKKSAPSVAFSTPSPSPNTPSTLTREVAALPPPLAQQGHLAVHIATASQIPHLLQEIGRCRELTFRTVGEGTGNAIDLDRFDPHYLHLFLWDHQNQTLAGAYRIGRCDQLLRAHGKKGLYTHTLFKYKNAFTDGLHNALELGRSFILPTYQRNPAALPLLWKGVFTWISQHPQYRRLFGPVTISQDYQQLSKRLMVSFLTHHRADPTLTPHIRPRKPFHKKGSKKLLREFISADLREVDDFSAVIASLEADGKGLPILLKHYLRLNGTLLSFNVDKSFSNCLDGLIHVDLLNVEPRLITKYLGPTAATQYLAHHQSPI</sequence>
<keyword evidence="5 8" id="KW-0012">Acyltransferase</keyword>
<keyword evidence="4" id="KW-0443">Lipid metabolism</keyword>
<dbReference type="GO" id="GO:0006629">
    <property type="term" value="P:lipid metabolic process"/>
    <property type="evidence" value="ECO:0007669"/>
    <property type="project" value="UniProtKB-KW"/>
</dbReference>
<dbReference type="Pfam" id="PF13444">
    <property type="entry name" value="Acetyltransf_5"/>
    <property type="match status" value="1"/>
</dbReference>
<dbReference type="CDD" id="cd07986">
    <property type="entry name" value="LPLAT_ACT14924-like"/>
    <property type="match status" value="1"/>
</dbReference>
<evidence type="ECO:0000256" key="2">
    <source>
        <dbReference type="ARBA" id="ARBA00022516"/>
    </source>
</evidence>
<evidence type="ECO:0000313" key="8">
    <source>
        <dbReference type="EMBL" id="TLD71969.1"/>
    </source>
</evidence>
<gene>
    <name evidence="8" type="ORF">FEM03_04390</name>
</gene>
<evidence type="ECO:0000256" key="5">
    <source>
        <dbReference type="ARBA" id="ARBA00023315"/>
    </source>
</evidence>
<evidence type="ECO:0000256" key="1">
    <source>
        <dbReference type="ARBA" id="ARBA00005189"/>
    </source>
</evidence>
<dbReference type="PANTHER" id="PTHR37323">
    <property type="entry name" value="GCN5-RELATED N-ACETYLTRANSFERASE"/>
    <property type="match status" value="1"/>
</dbReference>
<dbReference type="Pfam" id="PF19576">
    <property type="entry name" value="Acyltransf_2"/>
    <property type="match status" value="1"/>
</dbReference>
<evidence type="ECO:0000259" key="7">
    <source>
        <dbReference type="SMART" id="SM00563"/>
    </source>
</evidence>